<accession>A0A7C2K207</accession>
<dbReference type="EMBL" id="DSOK01000378">
    <property type="protein sequence ID" value="HEN16518.1"/>
    <property type="molecule type" value="Genomic_DNA"/>
</dbReference>
<dbReference type="PROSITE" id="PS51257">
    <property type="entry name" value="PROKAR_LIPOPROTEIN"/>
    <property type="match status" value="1"/>
</dbReference>
<evidence type="ECO:0000256" key="1">
    <source>
        <dbReference type="SAM" id="Phobius"/>
    </source>
</evidence>
<feature type="transmembrane region" description="Helical" evidence="1">
    <location>
        <begin position="77"/>
        <end position="103"/>
    </location>
</feature>
<proteinExistence type="predicted"/>
<keyword evidence="1" id="KW-0812">Transmembrane</keyword>
<sequence>MRSQGLAISVVLWVLLACATWLIVRRRRRLPASFVGAWFGVVAAVVATAVSEAVWGFPQLLKERPSDWEDVVRAPLILLLYSAAMCFFPLLAVGVLGAIVGIATARIKPVRRGQDGAG</sequence>
<comment type="caution">
    <text evidence="2">The sequence shown here is derived from an EMBL/GenBank/DDBJ whole genome shotgun (WGS) entry which is preliminary data.</text>
</comment>
<dbReference type="AlphaFoldDB" id="A0A7C2K207"/>
<feature type="transmembrane region" description="Helical" evidence="1">
    <location>
        <begin position="36"/>
        <end position="57"/>
    </location>
</feature>
<evidence type="ECO:0000313" key="2">
    <source>
        <dbReference type="EMBL" id="HEN16518.1"/>
    </source>
</evidence>
<protein>
    <submittedName>
        <fullName evidence="2">Uncharacterized protein</fullName>
    </submittedName>
</protein>
<reference evidence="2" key="1">
    <citation type="journal article" date="2020" name="mSystems">
        <title>Genome- and Community-Level Interaction Insights into Carbon Utilization and Element Cycling Functions of Hydrothermarchaeota in Hydrothermal Sediment.</title>
        <authorList>
            <person name="Zhou Z."/>
            <person name="Liu Y."/>
            <person name="Xu W."/>
            <person name="Pan J."/>
            <person name="Luo Z.H."/>
            <person name="Li M."/>
        </authorList>
    </citation>
    <scope>NUCLEOTIDE SEQUENCE [LARGE SCALE GENOMIC DNA]</scope>
    <source>
        <strain evidence="2">SpSt-339</strain>
    </source>
</reference>
<keyword evidence="1" id="KW-0472">Membrane</keyword>
<feature type="transmembrane region" description="Helical" evidence="1">
    <location>
        <begin position="6"/>
        <end position="24"/>
    </location>
</feature>
<name>A0A7C2K207_9PLAN</name>
<organism evidence="2">
    <name type="scientific">Schlesneria paludicola</name>
    <dbReference type="NCBI Taxonomy" id="360056"/>
    <lineage>
        <taxon>Bacteria</taxon>
        <taxon>Pseudomonadati</taxon>
        <taxon>Planctomycetota</taxon>
        <taxon>Planctomycetia</taxon>
        <taxon>Planctomycetales</taxon>
        <taxon>Planctomycetaceae</taxon>
        <taxon>Schlesneria</taxon>
    </lineage>
</organism>
<keyword evidence="1" id="KW-1133">Transmembrane helix</keyword>
<gene>
    <name evidence="2" type="ORF">ENQ76_13740</name>
</gene>